<dbReference type="KEGG" id="cpsk:Q0N40_09140"/>
<name>A0AAU0PZI7_9CORY</name>
<proteinExistence type="predicted"/>
<protein>
    <recommendedName>
        <fullName evidence="5">Secreted protein</fullName>
    </recommendedName>
</protein>
<accession>A0AAU0PZI7</accession>
<evidence type="ECO:0000256" key="1">
    <source>
        <dbReference type="SAM" id="MobiDB-lite"/>
    </source>
</evidence>
<dbReference type="PROSITE" id="PS51257">
    <property type="entry name" value="PROKAR_LIPOPROTEIN"/>
    <property type="match status" value="1"/>
</dbReference>
<keyword evidence="2" id="KW-0732">Signal</keyword>
<dbReference type="AlphaFoldDB" id="A0AAU0PZI7"/>
<keyword evidence="4" id="KW-1185">Reference proteome</keyword>
<dbReference type="Proteomes" id="UP001174314">
    <property type="component" value="Chromosome"/>
</dbReference>
<feature type="chain" id="PRO_5043412135" description="Secreted protein" evidence="2">
    <location>
        <begin position="29"/>
        <end position="225"/>
    </location>
</feature>
<feature type="compositionally biased region" description="Low complexity" evidence="1">
    <location>
        <begin position="35"/>
        <end position="72"/>
    </location>
</feature>
<evidence type="ECO:0008006" key="5">
    <source>
        <dbReference type="Google" id="ProtNLM"/>
    </source>
</evidence>
<sequence>MHTAHRHISGFKRFTVISVIAAAGFSLAACSDDGSSSTDSSSVSSSSSSSSSSPSSSSSSTPSSSSTATSTSAEPTPDDRADNPQRQQPPVANEAGGGAGGAAAATGQGIGWAVGSWVGHGRTLKIQPDGTGQFIGRDGAVAKDFDATVTVNSATGDPSNGTITATVDSSEPQGTRYDDMLKPGTPITFTVKDGVATDSVIQTTVCNYDSPAYTSTHSDQSECGA</sequence>
<reference evidence="3 4" key="1">
    <citation type="submission" date="2023-10" db="EMBL/GenBank/DDBJ databases">
        <title>complete genome sequence of Corynebacterium pseudokroppenstedtii P15-C1.</title>
        <authorList>
            <person name="Bruggemann H."/>
            <person name="Poehlein A."/>
        </authorList>
    </citation>
    <scope>NUCLEOTIDE SEQUENCE [LARGE SCALE GENOMIC DNA]</scope>
    <source>
        <strain evidence="3 4">P15_C1</strain>
    </source>
</reference>
<gene>
    <name evidence="3" type="ORF">Q0N40_09140</name>
</gene>
<organism evidence="3 4">
    <name type="scientific">Corynebacterium pseudokroppenstedtii</name>
    <dbReference type="NCBI Taxonomy" id="2804917"/>
    <lineage>
        <taxon>Bacteria</taxon>
        <taxon>Bacillati</taxon>
        <taxon>Actinomycetota</taxon>
        <taxon>Actinomycetes</taxon>
        <taxon>Mycobacteriales</taxon>
        <taxon>Corynebacteriaceae</taxon>
        <taxon>Corynebacterium</taxon>
    </lineage>
</organism>
<evidence type="ECO:0000313" key="3">
    <source>
        <dbReference type="EMBL" id="WPF24682.1"/>
    </source>
</evidence>
<evidence type="ECO:0000313" key="4">
    <source>
        <dbReference type="Proteomes" id="UP001174314"/>
    </source>
</evidence>
<feature type="signal peptide" evidence="2">
    <location>
        <begin position="1"/>
        <end position="28"/>
    </location>
</feature>
<dbReference type="RefSeq" id="WP_204087528.1">
    <property type="nucleotide sequence ID" value="NZ_CP137757.1"/>
</dbReference>
<feature type="region of interest" description="Disordered" evidence="1">
    <location>
        <begin position="30"/>
        <end position="104"/>
    </location>
</feature>
<dbReference type="EMBL" id="CP137757">
    <property type="protein sequence ID" value="WPF24682.1"/>
    <property type="molecule type" value="Genomic_DNA"/>
</dbReference>
<evidence type="ECO:0000256" key="2">
    <source>
        <dbReference type="SAM" id="SignalP"/>
    </source>
</evidence>